<feature type="binding site" evidence="7">
    <location>
        <position position="379"/>
    </location>
    <ligand>
        <name>meso-2,6-diaminopimelate</name>
        <dbReference type="ChEBI" id="CHEBI:57791"/>
    </ligand>
</feature>
<dbReference type="InterPro" id="IPR035911">
    <property type="entry name" value="MurE/MurF_N"/>
</dbReference>
<dbReference type="SUPFAM" id="SSF53244">
    <property type="entry name" value="MurD-like peptide ligases, peptide-binding domain"/>
    <property type="match status" value="1"/>
</dbReference>
<feature type="binding site" evidence="7">
    <location>
        <begin position="403"/>
        <end position="406"/>
    </location>
    <ligand>
        <name>meso-2,6-diaminopimelate</name>
        <dbReference type="ChEBI" id="CHEBI:57791"/>
    </ligand>
</feature>
<keyword evidence="7" id="KW-0460">Magnesium</keyword>
<dbReference type="Gene3D" id="3.90.190.20">
    <property type="entry name" value="Mur ligase, C-terminal domain"/>
    <property type="match status" value="1"/>
</dbReference>
<dbReference type="HAMAP" id="MF_00208">
    <property type="entry name" value="MurE"/>
    <property type="match status" value="1"/>
</dbReference>
<comment type="cofactor">
    <cofactor evidence="7">
        <name>Mg(2+)</name>
        <dbReference type="ChEBI" id="CHEBI:18420"/>
    </cofactor>
</comment>
<comment type="caution">
    <text evidence="7">Lacks conserved residue(s) required for the propagation of feature annotation.</text>
</comment>
<feature type="binding site" evidence="7">
    <location>
        <begin position="112"/>
        <end position="118"/>
    </location>
    <ligand>
        <name>ATP</name>
        <dbReference type="ChEBI" id="CHEBI:30616"/>
    </ligand>
</feature>
<comment type="function">
    <text evidence="7">Catalyzes the addition of meso-diaminopimelic acid to the nucleotide precursor UDP-N-acetylmuramoyl-L-alanyl-D-glutamate (UMAG) in the biosynthesis of bacterial cell-wall peptidoglycan.</text>
</comment>
<feature type="short sequence motif" description="Meso-diaminopimelate recognition motif" evidence="7">
    <location>
        <begin position="403"/>
        <end position="406"/>
    </location>
</feature>
<dbReference type="Pfam" id="PF01225">
    <property type="entry name" value="Mur_ligase"/>
    <property type="match status" value="1"/>
</dbReference>
<dbReference type="PANTHER" id="PTHR23135:SF4">
    <property type="entry name" value="UDP-N-ACETYLMURAMOYL-L-ALANYL-D-GLUTAMATE--2,6-DIAMINOPIMELATE LIGASE MURE HOMOLOG, CHLOROPLASTIC"/>
    <property type="match status" value="1"/>
</dbReference>
<evidence type="ECO:0000256" key="2">
    <source>
        <dbReference type="ARBA" id="ARBA00022618"/>
    </source>
</evidence>
<dbReference type="PANTHER" id="PTHR23135">
    <property type="entry name" value="MUR LIGASE FAMILY MEMBER"/>
    <property type="match status" value="1"/>
</dbReference>
<dbReference type="NCBIfam" id="NF001126">
    <property type="entry name" value="PRK00139.1-4"/>
    <property type="match status" value="1"/>
</dbReference>
<feature type="binding site" evidence="7">
    <location>
        <begin position="154"/>
        <end position="155"/>
    </location>
    <ligand>
        <name>UDP-N-acetyl-alpha-D-muramoyl-L-alanyl-D-glutamate</name>
        <dbReference type="ChEBI" id="CHEBI:83900"/>
    </ligand>
</feature>
<evidence type="ECO:0000259" key="9">
    <source>
        <dbReference type="Pfam" id="PF01225"/>
    </source>
</evidence>
<reference evidence="12 13" key="1">
    <citation type="journal article" date="2019" name="Int. J. Syst. Evol. Microbiol.">
        <title>The Global Catalogue of Microorganisms (GCM) 10K type strain sequencing project: providing services to taxonomists for standard genome sequencing and annotation.</title>
        <authorList>
            <consortium name="The Broad Institute Genomics Platform"/>
            <consortium name="The Broad Institute Genome Sequencing Center for Infectious Disease"/>
            <person name="Wu L."/>
            <person name="Ma J."/>
        </authorList>
    </citation>
    <scope>NUCLEOTIDE SEQUENCE [LARGE SCALE GENOMIC DNA]</scope>
    <source>
        <strain evidence="12 13">JCM 16083</strain>
    </source>
</reference>
<dbReference type="InterPro" id="IPR000713">
    <property type="entry name" value="Mur_ligase_N"/>
</dbReference>
<gene>
    <name evidence="7" type="primary">murE</name>
    <name evidence="12" type="ORF">GCM10009118_32550</name>
</gene>
<comment type="subcellular location">
    <subcellularLocation>
        <location evidence="7 8">Cytoplasm</location>
    </subcellularLocation>
</comment>
<keyword evidence="7" id="KW-0067">ATP-binding</keyword>
<keyword evidence="6 7" id="KW-0961">Cell wall biogenesis/degradation</keyword>
<dbReference type="InterPro" id="IPR005761">
    <property type="entry name" value="UDP-N-AcMur-Glu-dNH2Pim_ligase"/>
</dbReference>
<comment type="PTM">
    <text evidence="7">Carboxylation is probably crucial for Mg(2+) binding and, consequently, for the gamma-phosphate positioning of ATP.</text>
</comment>
<keyword evidence="2 7" id="KW-0132">Cell division</keyword>
<protein>
    <recommendedName>
        <fullName evidence="7">UDP-N-acetylmuramoyl-L-alanyl-D-glutamate--2,6-diaminopimelate ligase</fullName>
        <ecNumber evidence="7">6.3.2.13</ecNumber>
    </recommendedName>
    <alternativeName>
        <fullName evidence="7">Meso-A2pm-adding enzyme</fullName>
    </alternativeName>
    <alternativeName>
        <fullName evidence="7">Meso-diaminopimelate-adding enzyme</fullName>
    </alternativeName>
    <alternativeName>
        <fullName evidence="7">UDP-MurNAc-L-Ala-D-Glu:meso-diaminopimelate ligase</fullName>
    </alternativeName>
    <alternativeName>
        <fullName evidence="7">UDP-MurNAc-tripeptide synthetase</fullName>
    </alternativeName>
    <alternativeName>
        <fullName evidence="7">UDP-N-acetylmuramyl-tripeptide synthetase</fullName>
    </alternativeName>
</protein>
<feature type="binding site" evidence="7">
    <location>
        <position position="189"/>
    </location>
    <ligand>
        <name>UDP-N-acetyl-alpha-D-muramoyl-L-alanyl-D-glutamate</name>
        <dbReference type="ChEBI" id="CHEBI:83900"/>
    </ligand>
</feature>
<dbReference type="NCBIfam" id="TIGR01085">
    <property type="entry name" value="murE"/>
    <property type="match status" value="1"/>
</dbReference>
<dbReference type="Proteomes" id="UP001501126">
    <property type="component" value="Unassembled WGS sequence"/>
</dbReference>
<feature type="binding site" evidence="7">
    <location>
        <position position="32"/>
    </location>
    <ligand>
        <name>UDP-N-acetyl-alpha-D-muramoyl-L-alanyl-D-glutamate</name>
        <dbReference type="ChEBI" id="CHEBI:83900"/>
    </ligand>
</feature>
<dbReference type="InterPro" id="IPR036565">
    <property type="entry name" value="Mur-like_cat_sf"/>
</dbReference>
<dbReference type="Gene3D" id="3.40.1390.10">
    <property type="entry name" value="MurE/MurF, N-terminal domain"/>
    <property type="match status" value="1"/>
</dbReference>
<dbReference type="SUPFAM" id="SSF63418">
    <property type="entry name" value="MurE/MurF N-terminal domain"/>
    <property type="match status" value="1"/>
</dbReference>
<evidence type="ECO:0000256" key="7">
    <source>
        <dbReference type="HAMAP-Rule" id="MF_00208"/>
    </source>
</evidence>
<dbReference type="EMBL" id="BAAAFH010000022">
    <property type="protein sequence ID" value="GAA0876845.1"/>
    <property type="molecule type" value="Genomic_DNA"/>
</dbReference>
<evidence type="ECO:0000313" key="12">
    <source>
        <dbReference type="EMBL" id="GAA0876845.1"/>
    </source>
</evidence>
<dbReference type="EC" id="6.3.2.13" evidence="7"/>
<keyword evidence="5 7" id="KW-0131">Cell cycle</keyword>
<dbReference type="GO" id="GO:0016874">
    <property type="term" value="F:ligase activity"/>
    <property type="evidence" value="ECO:0007669"/>
    <property type="project" value="UniProtKB-KW"/>
</dbReference>
<keyword evidence="7 12" id="KW-0436">Ligase</keyword>
<keyword evidence="3 7" id="KW-0133">Cell shape</keyword>
<feature type="domain" description="Mur ligase N-terminal catalytic" evidence="9">
    <location>
        <begin position="28"/>
        <end position="98"/>
    </location>
</feature>
<evidence type="ECO:0000259" key="10">
    <source>
        <dbReference type="Pfam" id="PF02875"/>
    </source>
</evidence>
<dbReference type="Pfam" id="PF08245">
    <property type="entry name" value="Mur_ligase_M"/>
    <property type="match status" value="1"/>
</dbReference>
<comment type="catalytic activity">
    <reaction evidence="7">
        <text>UDP-N-acetyl-alpha-D-muramoyl-L-alanyl-D-glutamate + meso-2,6-diaminopimelate + ATP = UDP-N-acetyl-alpha-D-muramoyl-L-alanyl-gamma-D-glutamyl-meso-2,6-diaminopimelate + ADP + phosphate + H(+)</text>
        <dbReference type="Rhea" id="RHEA:23676"/>
        <dbReference type="ChEBI" id="CHEBI:15378"/>
        <dbReference type="ChEBI" id="CHEBI:30616"/>
        <dbReference type="ChEBI" id="CHEBI:43474"/>
        <dbReference type="ChEBI" id="CHEBI:57791"/>
        <dbReference type="ChEBI" id="CHEBI:83900"/>
        <dbReference type="ChEBI" id="CHEBI:83905"/>
        <dbReference type="ChEBI" id="CHEBI:456216"/>
        <dbReference type="EC" id="6.3.2.13"/>
    </reaction>
</comment>
<keyword evidence="13" id="KW-1185">Reference proteome</keyword>
<evidence type="ECO:0000256" key="8">
    <source>
        <dbReference type="RuleBase" id="RU004135"/>
    </source>
</evidence>
<dbReference type="Gene3D" id="3.40.1190.10">
    <property type="entry name" value="Mur-like, catalytic domain"/>
    <property type="match status" value="1"/>
</dbReference>
<evidence type="ECO:0000256" key="3">
    <source>
        <dbReference type="ARBA" id="ARBA00022960"/>
    </source>
</evidence>
<feature type="binding site" evidence="7">
    <location>
        <position position="460"/>
    </location>
    <ligand>
        <name>meso-2,6-diaminopimelate</name>
        <dbReference type="ChEBI" id="CHEBI:57791"/>
    </ligand>
</feature>
<keyword evidence="7" id="KW-0963">Cytoplasm</keyword>
<sequence length="487" mass="53041">MMKKVREIVYGVALKEVTGTTDYEVGEVVFDSRKAVEGTLFVAVKGVANDGHDYIGSAIAAGCRAIICEKIIDVVEGVNYYVVENSSRALGIIASNFYDNPSEKITLVGVTGTNGKTTTTTLLHQLFSGLGYKSGLLSTVVNKIGDEDIPSTHTTPDPIALNTLLAKMVEEGCEYCFMEVSSHAIHQNRIAGLRFSGAVFTNITHDHLDYHGTFKEYIQAKKAFFDQLPSSAFALTNADDKNGSVMLQNTLAKKSTYGIRSMADYKLRVLENQFSGLVLSIDGTEVWTKLIGDFNAYNLLAVFAVSQLLGQDKIEVLTEMSKLGSVNGRFEYTVSKTGVTAIIDYAHTPDALENVLKTIANIRTGNETVFTVVGCGGDRDKTKRPKMAEIACEMGDRVILTSDNPRTEDPAAIIEDMMAGVGGHNFKKTISITDRKEAIKTAISLSEPGDIILVAGKGHETYQEINGVKHDFDDKAIVNELFIKLEK</sequence>
<evidence type="ECO:0000256" key="4">
    <source>
        <dbReference type="ARBA" id="ARBA00022984"/>
    </source>
</evidence>
<evidence type="ECO:0000256" key="5">
    <source>
        <dbReference type="ARBA" id="ARBA00023306"/>
    </source>
</evidence>
<feature type="binding site" evidence="7">
    <location>
        <position position="456"/>
    </location>
    <ligand>
        <name>meso-2,6-diaminopimelate</name>
        <dbReference type="ChEBI" id="CHEBI:57791"/>
    </ligand>
</feature>
<dbReference type="Pfam" id="PF02875">
    <property type="entry name" value="Mur_ligase_C"/>
    <property type="match status" value="1"/>
</dbReference>
<feature type="modified residue" description="N6-carboxylysine" evidence="7">
    <location>
        <position position="221"/>
    </location>
</feature>
<comment type="pathway">
    <text evidence="7 8">Cell wall biogenesis; peptidoglycan biosynthesis.</text>
</comment>
<evidence type="ECO:0000256" key="1">
    <source>
        <dbReference type="ARBA" id="ARBA00005898"/>
    </source>
</evidence>
<dbReference type="RefSeq" id="WP_343790525.1">
    <property type="nucleotide sequence ID" value="NZ_BAAAFH010000022.1"/>
</dbReference>
<dbReference type="InterPro" id="IPR036615">
    <property type="entry name" value="Mur_ligase_C_dom_sf"/>
</dbReference>
<evidence type="ECO:0000256" key="6">
    <source>
        <dbReference type="ARBA" id="ARBA00023316"/>
    </source>
</evidence>
<keyword evidence="7" id="KW-0547">Nucleotide-binding</keyword>
<comment type="caution">
    <text evidence="12">The sequence shown here is derived from an EMBL/GenBank/DDBJ whole genome shotgun (WGS) entry which is preliminary data.</text>
</comment>
<dbReference type="SUPFAM" id="SSF53623">
    <property type="entry name" value="MurD-like peptide ligases, catalytic domain"/>
    <property type="match status" value="1"/>
</dbReference>
<comment type="similarity">
    <text evidence="1 7">Belongs to the MurCDEF family. MurE subfamily.</text>
</comment>
<feature type="binding site" evidence="7">
    <location>
        <position position="187"/>
    </location>
    <ligand>
        <name>UDP-N-acetyl-alpha-D-muramoyl-L-alanyl-D-glutamate</name>
        <dbReference type="ChEBI" id="CHEBI:83900"/>
    </ligand>
</feature>
<dbReference type="InterPro" id="IPR013221">
    <property type="entry name" value="Mur_ligase_cen"/>
</dbReference>
<dbReference type="InterPro" id="IPR004101">
    <property type="entry name" value="Mur_ligase_C"/>
</dbReference>
<feature type="domain" description="Mur ligase C-terminal" evidence="10">
    <location>
        <begin position="328"/>
        <end position="458"/>
    </location>
</feature>
<proteinExistence type="inferred from homology"/>
<organism evidence="12 13">
    <name type="scientific">Wandonia haliotis</name>
    <dbReference type="NCBI Taxonomy" id="574963"/>
    <lineage>
        <taxon>Bacteria</taxon>
        <taxon>Pseudomonadati</taxon>
        <taxon>Bacteroidota</taxon>
        <taxon>Flavobacteriia</taxon>
        <taxon>Flavobacteriales</taxon>
        <taxon>Crocinitomicaceae</taxon>
        <taxon>Wandonia</taxon>
    </lineage>
</organism>
<feature type="domain" description="Mur ligase central" evidence="11">
    <location>
        <begin position="110"/>
        <end position="305"/>
    </location>
</feature>
<name>A0ABN1MU67_9FLAO</name>
<accession>A0ABN1MU67</accession>
<evidence type="ECO:0000259" key="11">
    <source>
        <dbReference type="Pfam" id="PF08245"/>
    </source>
</evidence>
<feature type="binding site" evidence="7">
    <location>
        <position position="181"/>
    </location>
    <ligand>
        <name>UDP-N-acetyl-alpha-D-muramoyl-L-alanyl-D-glutamate</name>
        <dbReference type="ChEBI" id="CHEBI:83900"/>
    </ligand>
</feature>
<evidence type="ECO:0000313" key="13">
    <source>
        <dbReference type="Proteomes" id="UP001501126"/>
    </source>
</evidence>
<keyword evidence="4 7" id="KW-0573">Peptidoglycan synthesis</keyword>